<sequence length="134" mass="14632">MRIMFERLSSGLRFLSRGTAIIAATQIVGANSNPALAFDAESRALWGASAMAEADYHRNNPCAQWTVDEQAVKKVIAWSGQTLAQLRASDDYREQREAIKGVVQQYGIDMACDAGGANFAVGDHDYGVLRHVGW</sequence>
<dbReference type="EMBL" id="AE007869">
    <property type="protein sequence ID" value="AAK88099.1"/>
    <property type="molecule type" value="Genomic_DNA"/>
</dbReference>
<dbReference type="PIR" id="B97643">
    <property type="entry name" value="B97643"/>
</dbReference>
<dbReference type="BioCyc" id="AGRO:ATU2359-MONOMER"/>
<organism evidence="1 2">
    <name type="scientific">Agrobacterium fabrum (strain C58 / ATCC 33970)</name>
    <name type="common">Agrobacterium tumefaciens (strain C58)</name>
    <dbReference type="NCBI Taxonomy" id="176299"/>
    <lineage>
        <taxon>Bacteria</taxon>
        <taxon>Pseudomonadati</taxon>
        <taxon>Pseudomonadota</taxon>
        <taxon>Alphaproteobacteria</taxon>
        <taxon>Hyphomicrobiales</taxon>
        <taxon>Rhizobiaceae</taxon>
        <taxon>Rhizobium/Agrobacterium group</taxon>
        <taxon>Agrobacterium</taxon>
        <taxon>Agrobacterium tumefaciens complex</taxon>
    </lineage>
</organism>
<reference evidence="1 2" key="2">
    <citation type="journal article" date="2001" name="Science">
        <title>Genome sequence of the plant pathogen and biotechnology agent Agrobacterium tumefaciens C58.</title>
        <authorList>
            <person name="Goodner B."/>
            <person name="Hinkle G."/>
            <person name="Gattung S."/>
            <person name="Miller N."/>
            <person name="Blanchard M."/>
            <person name="Qurollo B."/>
            <person name="Goldman B.S."/>
            <person name="Cao Y."/>
            <person name="Askenazi M."/>
            <person name="Halling C."/>
            <person name="Mullin L."/>
            <person name="Houmiel K."/>
            <person name="Gordon J."/>
            <person name="Vaudin M."/>
            <person name="Iartchouk O."/>
            <person name="Epp A."/>
            <person name="Liu F."/>
            <person name="Wollam C."/>
            <person name="Allinger M."/>
            <person name="Doughty D."/>
            <person name="Scott C."/>
            <person name="Lappas C."/>
            <person name="Markelz B."/>
            <person name="Flanagan C."/>
            <person name="Crowell C."/>
            <person name="Gurson J."/>
            <person name="Lomo C."/>
            <person name="Sear C."/>
            <person name="Strub G."/>
            <person name="Cielo C."/>
            <person name="Slater S."/>
        </authorList>
    </citation>
    <scope>NUCLEOTIDE SEQUENCE [LARGE SCALE GENOMIC DNA]</scope>
    <source>
        <strain evidence="2">C58 / ATCC 33970</strain>
    </source>
</reference>
<dbReference type="OrthoDB" id="9982098at2"/>
<dbReference type="HOGENOM" id="CLU_1923102_0_0_5"/>
<proteinExistence type="predicted"/>
<dbReference type="Proteomes" id="UP000000813">
    <property type="component" value="Chromosome circular"/>
</dbReference>
<gene>
    <name evidence="1" type="ordered locus">Atu2359</name>
</gene>
<evidence type="ECO:0000313" key="2">
    <source>
        <dbReference type="Proteomes" id="UP000000813"/>
    </source>
</evidence>
<dbReference type="EnsemblBacteria" id="AAK88099">
    <property type="protein sequence ID" value="AAK88099"/>
    <property type="gene ID" value="Atu2359"/>
</dbReference>
<dbReference type="PIR" id="AE2866">
    <property type="entry name" value="AE2866"/>
</dbReference>
<keyword evidence="2" id="KW-1185">Reference proteome</keyword>
<dbReference type="PATRIC" id="fig|176299.10.peg.2370"/>
<protein>
    <submittedName>
        <fullName evidence="1">Uncharacterized protein</fullName>
    </submittedName>
</protein>
<name>A9CHY4_AGRFC</name>
<reference evidence="1 2" key="1">
    <citation type="journal article" date="2001" name="Science">
        <title>The genome of the natural genetic engineer Agrobacterium tumefaciens C58.</title>
        <authorList>
            <person name="Wood D.W."/>
            <person name="Setubal J.C."/>
            <person name="Kaul R."/>
            <person name="Monks D.E."/>
            <person name="Kitajima J.P."/>
            <person name="Okura V.K."/>
            <person name="Zhou Y."/>
            <person name="Chen L."/>
            <person name="Wood G.E."/>
            <person name="Almeida N.F.Jr."/>
            <person name="Woo L."/>
            <person name="Chen Y."/>
            <person name="Paulsen I.T."/>
            <person name="Eisen J.A."/>
            <person name="Karp P.D."/>
            <person name="Bovee D.Sr."/>
            <person name="Chapman P."/>
            <person name="Clendenning J."/>
            <person name="Deatherage G."/>
            <person name="Gillet W."/>
            <person name="Grant C."/>
            <person name="Kutyavin T."/>
            <person name="Levy R."/>
            <person name="Li M.J."/>
            <person name="McClelland E."/>
            <person name="Palmieri A."/>
            <person name="Raymond C."/>
            <person name="Rouse G."/>
            <person name="Saenphimmachak C."/>
            <person name="Wu Z."/>
            <person name="Romero P."/>
            <person name="Gordon D."/>
            <person name="Zhang S."/>
            <person name="Yoo H."/>
            <person name="Tao Y."/>
            <person name="Biddle P."/>
            <person name="Jung M."/>
            <person name="Krespan W."/>
            <person name="Perry M."/>
            <person name="Gordon-Kamm B."/>
            <person name="Liao L."/>
            <person name="Kim S."/>
            <person name="Hendrick C."/>
            <person name="Zhao Z.Y."/>
            <person name="Dolan M."/>
            <person name="Chumley F."/>
            <person name="Tingey S.V."/>
            <person name="Tomb J.F."/>
            <person name="Gordon M.P."/>
            <person name="Olson M.V."/>
            <person name="Nester E.W."/>
        </authorList>
    </citation>
    <scope>NUCLEOTIDE SEQUENCE [LARGE SCALE GENOMIC DNA]</scope>
    <source>
        <strain evidence="2">C58 / ATCC 33970</strain>
    </source>
</reference>
<evidence type="ECO:0000313" key="1">
    <source>
        <dbReference type="EMBL" id="AAK88099.1"/>
    </source>
</evidence>
<dbReference type="KEGG" id="atu:Atu2359"/>
<accession>A9CHY4</accession>
<dbReference type="AlphaFoldDB" id="A9CHY4"/>